<evidence type="ECO:0000313" key="1">
    <source>
        <dbReference type="EMBL" id="SFD67300.1"/>
    </source>
</evidence>
<proteinExistence type="predicted"/>
<dbReference type="EMBL" id="FOMS01000002">
    <property type="protein sequence ID" value="SFD67300.1"/>
    <property type="molecule type" value="Genomic_DNA"/>
</dbReference>
<name>A0A1I1UH92_9RHOB</name>
<keyword evidence="2" id="KW-1185">Reference proteome</keyword>
<dbReference type="OrthoDB" id="7854433at2"/>
<dbReference type="Proteomes" id="UP000325289">
    <property type="component" value="Unassembled WGS sequence"/>
</dbReference>
<protein>
    <submittedName>
        <fullName evidence="1">Uncharacterized protein</fullName>
    </submittedName>
</protein>
<accession>A0A1I1UH92</accession>
<gene>
    <name evidence="1" type="ORF">SAMN04515678_102220</name>
</gene>
<evidence type="ECO:0000313" key="2">
    <source>
        <dbReference type="Proteomes" id="UP000325289"/>
    </source>
</evidence>
<sequence>MKFTDEKPPKNAKRIYRWADLPECLAPGKYLIEDSDGQSREIWCHKNRQRVLEGLIRSPLFSASYARLSDHVDHLKRAGVDIETLMFRNDPETGRKTYGIYRLVSNVTRVDTQNAEVAA</sequence>
<organism evidence="1 2">
    <name type="scientific">Roseivivax sediminis</name>
    <dbReference type="NCBI Taxonomy" id="936889"/>
    <lineage>
        <taxon>Bacteria</taxon>
        <taxon>Pseudomonadati</taxon>
        <taxon>Pseudomonadota</taxon>
        <taxon>Alphaproteobacteria</taxon>
        <taxon>Rhodobacterales</taxon>
        <taxon>Roseobacteraceae</taxon>
        <taxon>Roseivivax</taxon>
    </lineage>
</organism>
<dbReference type="AlphaFoldDB" id="A0A1I1UH92"/>
<dbReference type="RefSeq" id="WP_149754624.1">
    <property type="nucleotide sequence ID" value="NZ_FOMS01000002.1"/>
</dbReference>
<reference evidence="1 2" key="1">
    <citation type="submission" date="2016-10" db="EMBL/GenBank/DDBJ databases">
        <authorList>
            <person name="Varghese N."/>
            <person name="Submissions S."/>
        </authorList>
    </citation>
    <scope>NUCLEOTIDE SEQUENCE [LARGE SCALE GENOMIC DNA]</scope>
    <source>
        <strain evidence="2">YIM D21,KCTC 23444,ACCC 10710</strain>
    </source>
</reference>